<protein>
    <recommendedName>
        <fullName evidence="2">alpha-L-rhamnosidase</fullName>
        <ecNumber evidence="2">3.2.1.40</ecNumber>
    </recommendedName>
</protein>
<dbReference type="InterPro" id="IPR035398">
    <property type="entry name" value="Bac_rhamnosid_C"/>
</dbReference>
<evidence type="ECO:0000256" key="4">
    <source>
        <dbReference type="SAM" id="MobiDB-lite"/>
    </source>
</evidence>
<name>A0ABP8XWV9_9MICO</name>
<feature type="domain" description="Alpha-L-rhamnosidase concanavalin-like" evidence="5">
    <location>
        <begin position="328"/>
        <end position="429"/>
    </location>
</feature>
<dbReference type="Gene3D" id="2.60.120.260">
    <property type="entry name" value="Galactose-binding domain-like"/>
    <property type="match status" value="2"/>
</dbReference>
<dbReference type="EMBL" id="BAABHM010000022">
    <property type="protein sequence ID" value="GAA4715125.1"/>
    <property type="molecule type" value="Genomic_DNA"/>
</dbReference>
<dbReference type="InterPro" id="IPR035396">
    <property type="entry name" value="Bac_rhamnosid6H"/>
</dbReference>
<gene>
    <name evidence="9" type="ORF">GCM10023198_42930</name>
</gene>
<evidence type="ECO:0000313" key="10">
    <source>
        <dbReference type="Proteomes" id="UP001500843"/>
    </source>
</evidence>
<dbReference type="PANTHER" id="PTHR33307:SF6">
    <property type="entry name" value="ALPHA-RHAMNOSIDASE (EUROFUNG)-RELATED"/>
    <property type="match status" value="1"/>
</dbReference>
<dbReference type="EC" id="3.2.1.40" evidence="2"/>
<evidence type="ECO:0000256" key="1">
    <source>
        <dbReference type="ARBA" id="ARBA00001445"/>
    </source>
</evidence>
<dbReference type="Gene3D" id="1.50.10.10">
    <property type="match status" value="1"/>
</dbReference>
<evidence type="ECO:0000256" key="2">
    <source>
        <dbReference type="ARBA" id="ARBA00012652"/>
    </source>
</evidence>
<dbReference type="Gene3D" id="2.60.40.10">
    <property type="entry name" value="Immunoglobulins"/>
    <property type="match status" value="1"/>
</dbReference>
<dbReference type="InterPro" id="IPR008902">
    <property type="entry name" value="Rhamnosid_concanavalin"/>
</dbReference>
<comment type="catalytic activity">
    <reaction evidence="1">
        <text>Hydrolysis of terminal non-reducing alpha-L-rhamnose residues in alpha-L-rhamnosides.</text>
        <dbReference type="EC" id="3.2.1.40"/>
    </reaction>
</comment>
<dbReference type="Proteomes" id="UP001500843">
    <property type="component" value="Unassembled WGS sequence"/>
</dbReference>
<evidence type="ECO:0000256" key="3">
    <source>
        <dbReference type="ARBA" id="ARBA00022801"/>
    </source>
</evidence>
<evidence type="ECO:0000259" key="8">
    <source>
        <dbReference type="Pfam" id="PF17390"/>
    </source>
</evidence>
<dbReference type="SUPFAM" id="SSF48208">
    <property type="entry name" value="Six-hairpin glycosidases"/>
    <property type="match status" value="1"/>
</dbReference>
<comment type="caution">
    <text evidence="9">The sequence shown here is derived from an EMBL/GenBank/DDBJ whole genome shotgun (WGS) entry which is preliminary data.</text>
</comment>
<dbReference type="InterPro" id="IPR012341">
    <property type="entry name" value="6hp_glycosidase-like_sf"/>
</dbReference>
<sequence>MNNESPRPTSVGRVRVERRTDGDFADSPAPRLSWTVYSAVPGWWQAAAEVRLDGGRAGERVVRLDTDESRFVAWPFEQLLPHARHTLEVRVTGVDGGTSPWSDPVTVRAVFLADGEWTAPFVGLAPAQDGATEPATPGLLRTELDLDADVARATLYASAHGVYQVQINGRDVDDAVLKPGWTAYQHRLVHEATDVTALLRSGANAVGVRLAGGWWTERYGFHGAARTFYGEQPAVAVQLHVELADGTTRVLTTGPDWRGAAVGPVVASGIYAGERTDARRAVPGWGEPGFDDSAWPAVRVHTSDVVPEPAIAEPVRRVDELAVQDVITTASGRTVLDFGQNLVGRLRVRVTGERGQVVTLRHAEVLEHGELGVRPLRHAAATDHLVLSGEEDVLEPEFTFHGFRYAEVDGWPGELDLAAARAAVTAVVISSDMRRTGWFECSDERVDRLHENVVWGMRGNFVSVPTDCPQRDERLGWTGDIQVFGPTASYLYDSDAFLASWLRDVAAEQAARDGVCPVVVPMVLPFGAKPAAAWGDAATVVPMTLLERFADRRALAEQFPSMRAWADVLLGLAGDRLLWEGMFQFGDWLDPDAPPDDPAGAKTDPDIVASAYVVRSLQLVTAAARELGDAEAAGTYGDLAERARLAWVREYTTPAGRVVSDAQTAYALAITFGLVDAATRATMGDRLAWLVRRAGYRIGTGFVGTPIIQDALTSTGHADVAARLLLQTGVPSWLYAVTMGATTVWERWDSMLPDGSINPGEMTSFNHYAFGAVADWLHRTVAGLAPDAPGYRRLRVAPVPIAGLDRASARYETAYGMAEAGWAAHDGQIVVHAVVPANTSAVVVLPGTADTQIQVGSGRHEWTVPDPRRRAAPQPVTLASTLGQIADDPEAYAAVLDAVDTLGAEWDGNLRSLREWTDQRTLEDELVRLPPAAPERLRAVLDELNSRRAAPAAR</sequence>
<dbReference type="Pfam" id="PF17389">
    <property type="entry name" value="Bac_rhamnosid6H"/>
    <property type="match status" value="1"/>
</dbReference>
<evidence type="ECO:0000313" key="9">
    <source>
        <dbReference type="EMBL" id="GAA4715125.1"/>
    </source>
</evidence>
<dbReference type="PANTHER" id="PTHR33307">
    <property type="entry name" value="ALPHA-RHAMNOSIDASE (EUROFUNG)"/>
    <property type="match status" value="1"/>
</dbReference>
<feature type="domain" description="Alpha-L-rhamnosidase six-hairpin glycosidase" evidence="7">
    <location>
        <begin position="434"/>
        <end position="781"/>
    </location>
</feature>
<feature type="domain" description="Alpha-L-rhamnosidase C-terminal" evidence="8">
    <location>
        <begin position="783"/>
        <end position="856"/>
    </location>
</feature>
<reference evidence="10" key="1">
    <citation type="journal article" date="2019" name="Int. J. Syst. Evol. Microbiol.">
        <title>The Global Catalogue of Microorganisms (GCM) 10K type strain sequencing project: providing services to taxonomists for standard genome sequencing and annotation.</title>
        <authorList>
            <consortium name="The Broad Institute Genomics Platform"/>
            <consortium name="The Broad Institute Genome Sequencing Center for Infectious Disease"/>
            <person name="Wu L."/>
            <person name="Ma J."/>
        </authorList>
    </citation>
    <scope>NUCLEOTIDE SEQUENCE [LARGE SCALE GENOMIC DNA]</scope>
    <source>
        <strain evidence="10">JCM 17975</strain>
    </source>
</reference>
<proteinExistence type="predicted"/>
<dbReference type="Pfam" id="PF08531">
    <property type="entry name" value="Bac_rhamnosid_N"/>
    <property type="match status" value="1"/>
</dbReference>
<dbReference type="RefSeq" id="WP_253876345.1">
    <property type="nucleotide sequence ID" value="NZ_BAABHM010000022.1"/>
</dbReference>
<feature type="region of interest" description="Disordered" evidence="4">
    <location>
        <begin position="1"/>
        <end position="24"/>
    </location>
</feature>
<dbReference type="InterPro" id="IPR016007">
    <property type="entry name" value="Alpha_rhamnosid"/>
</dbReference>
<dbReference type="Pfam" id="PF25788">
    <property type="entry name" value="Ig_Rha78A_N"/>
    <property type="match status" value="1"/>
</dbReference>
<evidence type="ECO:0000259" key="6">
    <source>
        <dbReference type="Pfam" id="PF08531"/>
    </source>
</evidence>
<accession>A0ABP8XWV9</accession>
<evidence type="ECO:0000259" key="5">
    <source>
        <dbReference type="Pfam" id="PF05592"/>
    </source>
</evidence>
<dbReference type="Pfam" id="PF05592">
    <property type="entry name" value="Bac_rhamnosid"/>
    <property type="match status" value="1"/>
</dbReference>
<feature type="domain" description="Bacterial alpha-L-rhamnosidase N-terminal" evidence="6">
    <location>
        <begin position="149"/>
        <end position="318"/>
    </location>
</feature>
<keyword evidence="3 9" id="KW-0378">Hydrolase</keyword>
<dbReference type="PIRSF" id="PIRSF010631">
    <property type="entry name" value="A-rhamnsds"/>
    <property type="match status" value="1"/>
</dbReference>
<dbReference type="InterPro" id="IPR013737">
    <property type="entry name" value="Bac_rhamnosid_N"/>
</dbReference>
<dbReference type="InterPro" id="IPR013783">
    <property type="entry name" value="Ig-like_fold"/>
</dbReference>
<organism evidence="9 10">
    <name type="scientific">Promicromonospora umidemergens</name>
    <dbReference type="NCBI Taxonomy" id="629679"/>
    <lineage>
        <taxon>Bacteria</taxon>
        <taxon>Bacillati</taxon>
        <taxon>Actinomycetota</taxon>
        <taxon>Actinomycetes</taxon>
        <taxon>Micrococcales</taxon>
        <taxon>Promicromonosporaceae</taxon>
        <taxon>Promicromonospora</taxon>
    </lineage>
</organism>
<keyword evidence="10" id="KW-1185">Reference proteome</keyword>
<dbReference type="InterPro" id="IPR008928">
    <property type="entry name" value="6-hairpin_glycosidase_sf"/>
</dbReference>
<dbReference type="Gene3D" id="2.60.420.10">
    <property type="entry name" value="Maltose phosphorylase, domain 3"/>
    <property type="match status" value="1"/>
</dbReference>
<evidence type="ECO:0000259" key="7">
    <source>
        <dbReference type="Pfam" id="PF17389"/>
    </source>
</evidence>
<dbReference type="Pfam" id="PF17390">
    <property type="entry name" value="Bac_rhamnosid_C"/>
    <property type="match status" value="1"/>
</dbReference>
<dbReference type="GO" id="GO:0016787">
    <property type="term" value="F:hydrolase activity"/>
    <property type="evidence" value="ECO:0007669"/>
    <property type="project" value="UniProtKB-KW"/>
</dbReference>